<comment type="caution">
    <text evidence="2">The sequence shown here is derived from an EMBL/GenBank/DDBJ whole genome shotgun (WGS) entry which is preliminary data.</text>
</comment>
<proteinExistence type="predicted"/>
<evidence type="ECO:0000313" key="3">
    <source>
        <dbReference type="Proteomes" id="UP000240830"/>
    </source>
</evidence>
<accession>A0A2H9TI39</accession>
<sequence>MPVPKSVLSYPSEAEAFIDADSFRQTPEKIPYREIANVCIYDADVLTGRSLLDSVGQSSQSFPDSSNWPFSFGGHVHQGYRHKYVSIEPIIEYMFEYPYGKDAVVWLRSDAAFYRITSISEEYRVLWKPVREGADIVGHAVNTLLNIAVTRDIRVVLERICKLSKQPLHSVIRLISKHRQLVQKELHSQESRRIPKFRFIKALSTEKSWTLAIEKACQDVLLASHGLESETESPIKSKLDTSSPIPIAKRPRGFNGAIPLSIEEIEPSSATQPLAPLLKGAMEMAHRRASRSILPIHVESIELPQLYDLETKCPFCGITVARTGNTSVVERMVWHLDSMHPVQVRKDLAKKNNSLRGAMKANCPVLRDALVWPDRQIIEQIRKRDEICNLQWKVSGIVDITIHPTNTCTLSDENHSLAIENESPITTSRAKKSDPLITLNDATESESVSSTTCARKNVPLIITDCATDSETLIATNRASRDEPLIIVDCATEDESLRATSRVRKNEPVIVIDRARRNEPLITMDRARKDESLIITDSVREDKPLTITSRARKDEPLVITDDAAENESPIAMDDAAENESPIAMDHAAEDEFQITTGCASAVDNKLLITIDDAQTAENRNSIPRSKLLTIEAQAIGIKGKVQLSDQEAAALIVSAMERMVGKSITDTLQEHSATHSQPSAKRSFADTHELYNRTRRKSLQSAADLENHVYYDASCPPKRVSGQVVARKPVPVISYNYENQSQESLKRPSLQAQTDVNTITVQHQCLQNPLLSNTQQAWDRSLTTDSALKPLETASQGANSERREKTATRPYSFSQGGSPAKPSCKETDVQSR</sequence>
<reference evidence="2 3" key="1">
    <citation type="submission" date="2016-10" db="EMBL/GenBank/DDBJ databases">
        <title>The genome of Paramicrosporidium saccamoebae is the missing link in understanding Cryptomycota and Microsporidia evolution.</title>
        <authorList>
            <person name="Quandt C.A."/>
            <person name="Beaudet D."/>
            <person name="Corsaro D."/>
            <person name="Michel R."/>
            <person name="Corradi N."/>
            <person name="James T."/>
        </authorList>
    </citation>
    <scope>NUCLEOTIDE SEQUENCE [LARGE SCALE GENOMIC DNA]</scope>
    <source>
        <strain evidence="2 3">KSL3</strain>
    </source>
</reference>
<evidence type="ECO:0000256" key="1">
    <source>
        <dbReference type="SAM" id="MobiDB-lite"/>
    </source>
</evidence>
<dbReference type="AlphaFoldDB" id="A0A2H9TI39"/>
<feature type="compositionally biased region" description="Basic and acidic residues" evidence="1">
    <location>
        <begin position="822"/>
        <end position="831"/>
    </location>
</feature>
<dbReference type="Proteomes" id="UP000240830">
    <property type="component" value="Unassembled WGS sequence"/>
</dbReference>
<evidence type="ECO:0000313" key="2">
    <source>
        <dbReference type="EMBL" id="PJF17389.1"/>
    </source>
</evidence>
<dbReference type="EMBL" id="MTSL01000178">
    <property type="protein sequence ID" value="PJF17389.1"/>
    <property type="molecule type" value="Genomic_DNA"/>
</dbReference>
<keyword evidence="3" id="KW-1185">Reference proteome</keyword>
<organism evidence="2 3">
    <name type="scientific">Paramicrosporidium saccamoebae</name>
    <dbReference type="NCBI Taxonomy" id="1246581"/>
    <lineage>
        <taxon>Eukaryota</taxon>
        <taxon>Fungi</taxon>
        <taxon>Fungi incertae sedis</taxon>
        <taxon>Cryptomycota</taxon>
        <taxon>Cryptomycota incertae sedis</taxon>
        <taxon>Paramicrosporidium</taxon>
    </lineage>
</organism>
<protein>
    <submittedName>
        <fullName evidence="2">Uncharacterized protein</fullName>
    </submittedName>
</protein>
<feature type="region of interest" description="Disordered" evidence="1">
    <location>
        <begin position="783"/>
        <end position="831"/>
    </location>
</feature>
<gene>
    <name evidence="2" type="ORF">PSACC_02856</name>
</gene>
<name>A0A2H9TI39_9FUNG</name>